<dbReference type="AlphaFoldDB" id="A0AAN8ECL6"/>
<evidence type="ECO:0000256" key="1">
    <source>
        <dbReference type="SAM" id="MobiDB-lite"/>
    </source>
</evidence>
<gene>
    <name evidence="2" type="ORF">OHC33_006452</name>
</gene>
<organism evidence="2 3">
    <name type="scientific">Knufia fluminis</name>
    <dbReference type="NCBI Taxonomy" id="191047"/>
    <lineage>
        <taxon>Eukaryota</taxon>
        <taxon>Fungi</taxon>
        <taxon>Dikarya</taxon>
        <taxon>Ascomycota</taxon>
        <taxon>Pezizomycotina</taxon>
        <taxon>Eurotiomycetes</taxon>
        <taxon>Chaetothyriomycetidae</taxon>
        <taxon>Chaetothyriales</taxon>
        <taxon>Trichomeriaceae</taxon>
        <taxon>Knufia</taxon>
    </lineage>
</organism>
<reference evidence="2 3" key="1">
    <citation type="submission" date="2022-12" db="EMBL/GenBank/DDBJ databases">
        <title>Genomic features and morphological characterization of a novel Knufia sp. strain isolated from spacecraft assembly facility.</title>
        <authorList>
            <person name="Teixeira M."/>
            <person name="Chander A.M."/>
            <person name="Stajich J.E."/>
            <person name="Venkateswaran K."/>
        </authorList>
    </citation>
    <scope>NUCLEOTIDE SEQUENCE [LARGE SCALE GENOMIC DNA]</scope>
    <source>
        <strain evidence="2 3">FJI-L2-BK-P2</strain>
    </source>
</reference>
<evidence type="ECO:0000313" key="2">
    <source>
        <dbReference type="EMBL" id="KAK5952409.1"/>
    </source>
</evidence>
<feature type="compositionally biased region" description="Polar residues" evidence="1">
    <location>
        <begin position="100"/>
        <end position="111"/>
    </location>
</feature>
<name>A0AAN8ECL6_9EURO</name>
<evidence type="ECO:0000313" key="3">
    <source>
        <dbReference type="Proteomes" id="UP001316803"/>
    </source>
</evidence>
<accession>A0AAN8ECL6</accession>
<comment type="caution">
    <text evidence="2">The sequence shown here is derived from an EMBL/GenBank/DDBJ whole genome shotgun (WGS) entry which is preliminary data.</text>
</comment>
<dbReference type="Proteomes" id="UP001316803">
    <property type="component" value="Unassembled WGS sequence"/>
</dbReference>
<feature type="compositionally biased region" description="Polar residues" evidence="1">
    <location>
        <begin position="71"/>
        <end position="80"/>
    </location>
</feature>
<feature type="region of interest" description="Disordered" evidence="1">
    <location>
        <begin position="28"/>
        <end position="111"/>
    </location>
</feature>
<dbReference type="EMBL" id="JAKLMC020000015">
    <property type="protein sequence ID" value="KAK5952409.1"/>
    <property type="molecule type" value="Genomic_DNA"/>
</dbReference>
<feature type="compositionally biased region" description="Basic and acidic residues" evidence="1">
    <location>
        <begin position="28"/>
        <end position="56"/>
    </location>
</feature>
<proteinExistence type="predicted"/>
<keyword evidence="3" id="KW-1185">Reference proteome</keyword>
<sequence>MSAAATQPGWGSYMASLIIGASVFVHEKIKDKKEAKKEAKRKAYEKRYEELETEHKKTQHQPNRQVEKDQTGSSEASKTTMAEGVRTSQDSRRSEDGPSQWVNGVSSEKGR</sequence>
<protein>
    <submittedName>
        <fullName evidence="2">Uncharacterized protein</fullName>
    </submittedName>
</protein>